<dbReference type="Gene3D" id="3.30.420.240">
    <property type="match status" value="1"/>
</dbReference>
<protein>
    <recommendedName>
        <fullName evidence="3">Phage terminase-like protein, large subunit, contains N-terminal HTH domain</fullName>
    </recommendedName>
</protein>
<dbReference type="InterPro" id="IPR027417">
    <property type="entry name" value="P-loop_NTPase"/>
</dbReference>
<organism evidence="1 2">
    <name type="scientific">Jiella pelagia</name>
    <dbReference type="NCBI Taxonomy" id="2986949"/>
    <lineage>
        <taxon>Bacteria</taxon>
        <taxon>Pseudomonadati</taxon>
        <taxon>Pseudomonadota</taxon>
        <taxon>Alphaproteobacteria</taxon>
        <taxon>Hyphomicrobiales</taxon>
        <taxon>Aurantimonadaceae</taxon>
        <taxon>Jiella</taxon>
    </lineage>
</organism>
<reference evidence="1" key="1">
    <citation type="submission" date="2022-12" db="EMBL/GenBank/DDBJ databases">
        <title>Jiella pelagia sp. nov., isolated from phosphonate enriched culture of Northwest Pacific surface seawater.</title>
        <authorList>
            <person name="Shin D.Y."/>
            <person name="Hwang C.Y."/>
        </authorList>
    </citation>
    <scope>NUCLEOTIDE SEQUENCE</scope>
    <source>
        <strain evidence="1">HL-NP1</strain>
    </source>
</reference>
<dbReference type="EMBL" id="CP114029">
    <property type="protein sequence ID" value="WAP69307.1"/>
    <property type="molecule type" value="Genomic_DNA"/>
</dbReference>
<proteinExistence type="predicted"/>
<evidence type="ECO:0000313" key="2">
    <source>
        <dbReference type="Proteomes" id="UP001164020"/>
    </source>
</evidence>
<gene>
    <name evidence="1" type="ORF">OH818_03130</name>
</gene>
<dbReference type="Proteomes" id="UP001164020">
    <property type="component" value="Chromosome"/>
</dbReference>
<accession>A0ABY7BZM4</accession>
<dbReference type="Gene3D" id="3.40.50.300">
    <property type="entry name" value="P-loop containing nucleotide triphosphate hydrolases"/>
    <property type="match status" value="1"/>
</dbReference>
<evidence type="ECO:0000313" key="1">
    <source>
        <dbReference type="EMBL" id="WAP69307.1"/>
    </source>
</evidence>
<name>A0ABY7BZM4_9HYPH</name>
<sequence length="490" mass="53308">MTHLVTMRDALADPHLLGSVMPGETWKAWRALLIAIMGEPLDDDERAIFKALTGRDREPLELVEEFWAVVGRRGGKTRAAAVLAVYFGSFVDHSEKLAQGERGVIPFMAASSRQAAVAFGYAVGIFETVPMLSGLVINQTAETISLSTGVDLEVRPASYRTARGITAVAAIGDEAAFWRSDNSANPDTEILNAIRPALATTGGPLIVISSPYARRGEVYATWKRHFGPKGDPLILVAQAPSKTLNPSLPQKVIDRAIERDEASARAEYLAEFRTDIEAFVTREVVEACVSLGVYERAPVAMVQYKAFVDPSGGSADSFTLAIGHLEGTGLKKTAVLDAVRETKPPFSPEAVVADYAALLKRYRVSTIVGDRYAGEWPREAFRNHHITYEASASPKSDLYRDLLPYLNSGEVDLLESERIVSQLIGLERRTSRSGKDSIDHGPGGHDDVANAVAGVLSTLKTKASGYTLDNVGTDEEISRAWRRLQYGGWF</sequence>
<evidence type="ECO:0008006" key="3">
    <source>
        <dbReference type="Google" id="ProtNLM"/>
    </source>
</evidence>
<keyword evidence="2" id="KW-1185">Reference proteome</keyword>
<dbReference type="RefSeq" id="WP_268881747.1">
    <property type="nucleotide sequence ID" value="NZ_CP114029.1"/>
</dbReference>